<accession>A0A381UMG9</accession>
<evidence type="ECO:0000313" key="2">
    <source>
        <dbReference type="EMBL" id="SVA29300.1"/>
    </source>
</evidence>
<evidence type="ECO:0000256" key="1">
    <source>
        <dbReference type="SAM" id="MobiDB-lite"/>
    </source>
</evidence>
<gene>
    <name evidence="2" type="ORF">METZ01_LOCUS82154</name>
</gene>
<protein>
    <submittedName>
        <fullName evidence="2">Uncharacterized protein</fullName>
    </submittedName>
</protein>
<name>A0A381UMG9_9ZZZZ</name>
<reference evidence="2" key="1">
    <citation type="submission" date="2018-05" db="EMBL/GenBank/DDBJ databases">
        <authorList>
            <person name="Lanie J.A."/>
            <person name="Ng W.-L."/>
            <person name="Kazmierczak K.M."/>
            <person name="Andrzejewski T.M."/>
            <person name="Davidsen T.M."/>
            <person name="Wayne K.J."/>
            <person name="Tettelin H."/>
            <person name="Glass J.I."/>
            <person name="Rusch D."/>
            <person name="Podicherti R."/>
            <person name="Tsui H.-C.T."/>
            <person name="Winkler M.E."/>
        </authorList>
    </citation>
    <scope>NUCLEOTIDE SEQUENCE</scope>
</reference>
<proteinExistence type="predicted"/>
<feature type="non-terminal residue" evidence="2">
    <location>
        <position position="1"/>
    </location>
</feature>
<dbReference type="EMBL" id="UINC01006732">
    <property type="protein sequence ID" value="SVA29300.1"/>
    <property type="molecule type" value="Genomic_DNA"/>
</dbReference>
<feature type="compositionally biased region" description="Basic and acidic residues" evidence="1">
    <location>
        <begin position="1"/>
        <end position="14"/>
    </location>
</feature>
<dbReference type="AlphaFoldDB" id="A0A381UMG9"/>
<feature type="region of interest" description="Disordered" evidence="1">
    <location>
        <begin position="1"/>
        <end position="23"/>
    </location>
</feature>
<organism evidence="2">
    <name type="scientific">marine metagenome</name>
    <dbReference type="NCBI Taxonomy" id="408172"/>
    <lineage>
        <taxon>unclassified sequences</taxon>
        <taxon>metagenomes</taxon>
        <taxon>ecological metagenomes</taxon>
    </lineage>
</organism>
<sequence>RKKGGRPDSNRRPPEPQSGVLTN</sequence>